<dbReference type="STRING" id="1798525.A3G90_00330"/>
<dbReference type="EMBL" id="MFMM01000001">
    <property type="protein sequence ID" value="OGG84529.1"/>
    <property type="molecule type" value="Genomic_DNA"/>
</dbReference>
<evidence type="ECO:0000313" key="7">
    <source>
        <dbReference type="EMBL" id="OGG84529.1"/>
    </source>
</evidence>
<reference evidence="7 8" key="1">
    <citation type="journal article" date="2016" name="Nat. Commun.">
        <title>Thousands of microbial genomes shed light on interconnected biogeochemical processes in an aquifer system.</title>
        <authorList>
            <person name="Anantharaman K."/>
            <person name="Brown C.T."/>
            <person name="Hug L.A."/>
            <person name="Sharon I."/>
            <person name="Castelle C.J."/>
            <person name="Probst A.J."/>
            <person name="Thomas B.C."/>
            <person name="Singh A."/>
            <person name="Wilkins M.J."/>
            <person name="Karaoz U."/>
            <person name="Brodie E.L."/>
            <person name="Williams K.H."/>
            <person name="Hubbard S.S."/>
            <person name="Banfield J.F."/>
        </authorList>
    </citation>
    <scope>NUCLEOTIDE SEQUENCE [LARGE SCALE GENOMIC DNA]</scope>
</reference>
<dbReference type="Pfam" id="PF00413">
    <property type="entry name" value="Peptidase_M10"/>
    <property type="match status" value="1"/>
</dbReference>
<evidence type="ECO:0000256" key="1">
    <source>
        <dbReference type="ARBA" id="ARBA00022670"/>
    </source>
</evidence>
<sequence>MRSILFSTLVGVLIVATTFWYVGTSAVCPVPISYRLGEVDERFPISIAEAHEVLAAAEAVWEDELQRDLFVYDESSDFTVNFIYDERQQMASTEEEWRLELDKQEADSQRILSEVRQIAAEISADQEAFVVEKDRYETRLTAYNNQVAAYNEAGGAPKEEFAALQKEQAELAEELARLVAIEQDIRRRADEVNELGETGNQLIELYNKEVLQYNEIYGNIEQYTQGDYERERINVYKFSDTTELTKVIAHEFGHSLGVGHVEGESSLMYYLMAEQPDTISLSEEDIVAFLDECGHGNELSYEVRRIIRTALSYL</sequence>
<keyword evidence="3" id="KW-0378">Hydrolase</keyword>
<evidence type="ECO:0000259" key="6">
    <source>
        <dbReference type="Pfam" id="PF00413"/>
    </source>
</evidence>
<keyword evidence="1" id="KW-0645">Protease</keyword>
<keyword evidence="4" id="KW-0862">Zinc</keyword>
<comment type="caution">
    <text evidence="7">The sequence shown here is derived from an EMBL/GenBank/DDBJ whole genome shotgun (WGS) entry which is preliminary data.</text>
</comment>
<evidence type="ECO:0000256" key="2">
    <source>
        <dbReference type="ARBA" id="ARBA00022723"/>
    </source>
</evidence>
<dbReference type="Proteomes" id="UP000177325">
    <property type="component" value="Unassembled WGS sequence"/>
</dbReference>
<accession>A0A1F6FF88</accession>
<protein>
    <recommendedName>
        <fullName evidence="6">Peptidase M10 metallopeptidase domain-containing protein</fullName>
    </recommendedName>
</protein>
<organism evidence="7 8">
    <name type="scientific">Candidatus Kaiserbacteria bacterium RIFCSPLOWO2_12_FULL_45_26</name>
    <dbReference type="NCBI Taxonomy" id="1798525"/>
    <lineage>
        <taxon>Bacteria</taxon>
        <taxon>Candidatus Kaiseribacteriota</taxon>
    </lineage>
</organism>
<gene>
    <name evidence="7" type="ORF">A3G90_00330</name>
</gene>
<dbReference type="Gene3D" id="3.40.390.10">
    <property type="entry name" value="Collagenase (Catalytic Domain)"/>
    <property type="match status" value="1"/>
</dbReference>
<evidence type="ECO:0000313" key="8">
    <source>
        <dbReference type="Proteomes" id="UP000177325"/>
    </source>
</evidence>
<dbReference type="SUPFAM" id="SSF55486">
    <property type="entry name" value="Metalloproteases ('zincins'), catalytic domain"/>
    <property type="match status" value="1"/>
</dbReference>
<evidence type="ECO:0000256" key="5">
    <source>
        <dbReference type="SAM" id="Coils"/>
    </source>
</evidence>
<keyword evidence="2" id="KW-0479">Metal-binding</keyword>
<keyword evidence="5" id="KW-0175">Coiled coil</keyword>
<proteinExistence type="predicted"/>
<dbReference type="GO" id="GO:0031012">
    <property type="term" value="C:extracellular matrix"/>
    <property type="evidence" value="ECO:0007669"/>
    <property type="project" value="InterPro"/>
</dbReference>
<dbReference type="GO" id="GO:0004222">
    <property type="term" value="F:metalloendopeptidase activity"/>
    <property type="evidence" value="ECO:0007669"/>
    <property type="project" value="InterPro"/>
</dbReference>
<dbReference type="GO" id="GO:0006508">
    <property type="term" value="P:proteolysis"/>
    <property type="evidence" value="ECO:0007669"/>
    <property type="project" value="UniProtKB-KW"/>
</dbReference>
<dbReference type="InterPro" id="IPR024079">
    <property type="entry name" value="MetalloPept_cat_dom_sf"/>
</dbReference>
<feature type="domain" description="Peptidase M10 metallopeptidase" evidence="6">
    <location>
        <begin position="217"/>
        <end position="288"/>
    </location>
</feature>
<feature type="coiled-coil region" evidence="5">
    <location>
        <begin position="133"/>
        <end position="184"/>
    </location>
</feature>
<dbReference type="AlphaFoldDB" id="A0A1F6FF88"/>
<dbReference type="InterPro" id="IPR001818">
    <property type="entry name" value="Pept_M10_metallopeptidase"/>
</dbReference>
<dbReference type="GO" id="GO:0008270">
    <property type="term" value="F:zinc ion binding"/>
    <property type="evidence" value="ECO:0007669"/>
    <property type="project" value="InterPro"/>
</dbReference>
<evidence type="ECO:0000256" key="4">
    <source>
        <dbReference type="ARBA" id="ARBA00022833"/>
    </source>
</evidence>
<name>A0A1F6FF88_9BACT</name>
<evidence type="ECO:0000256" key="3">
    <source>
        <dbReference type="ARBA" id="ARBA00022801"/>
    </source>
</evidence>